<evidence type="ECO:0000313" key="2">
    <source>
        <dbReference type="EMBL" id="KAF8903858.1"/>
    </source>
</evidence>
<reference evidence="2" key="1">
    <citation type="submission" date="2020-11" db="EMBL/GenBank/DDBJ databases">
        <authorList>
            <consortium name="DOE Joint Genome Institute"/>
            <person name="Ahrendt S."/>
            <person name="Riley R."/>
            <person name="Andreopoulos W."/>
            <person name="LaButti K."/>
            <person name="Pangilinan J."/>
            <person name="Ruiz-duenas F.J."/>
            <person name="Barrasa J.M."/>
            <person name="Sanchez-Garcia M."/>
            <person name="Camarero S."/>
            <person name="Miyauchi S."/>
            <person name="Serrano A."/>
            <person name="Linde D."/>
            <person name="Babiker R."/>
            <person name="Drula E."/>
            <person name="Ayuso-Fernandez I."/>
            <person name="Pacheco R."/>
            <person name="Padilla G."/>
            <person name="Ferreira P."/>
            <person name="Barriuso J."/>
            <person name="Kellner H."/>
            <person name="Castanera R."/>
            <person name="Alfaro M."/>
            <person name="Ramirez L."/>
            <person name="Pisabarro A.G."/>
            <person name="Kuo A."/>
            <person name="Tritt A."/>
            <person name="Lipzen A."/>
            <person name="He G."/>
            <person name="Yan M."/>
            <person name="Ng V."/>
            <person name="Cullen D."/>
            <person name="Martin F."/>
            <person name="Rosso M.-N."/>
            <person name="Henrissat B."/>
            <person name="Hibbett D."/>
            <person name="Martinez A.T."/>
            <person name="Grigoriev I.V."/>
        </authorList>
    </citation>
    <scope>NUCLEOTIDE SEQUENCE</scope>
    <source>
        <strain evidence="2">AH 44721</strain>
    </source>
</reference>
<dbReference type="AlphaFoldDB" id="A0A9P5TQK8"/>
<keyword evidence="3" id="KW-1185">Reference proteome</keyword>
<gene>
    <name evidence="2" type="ORF">CPB84DRAFT_1745978</name>
</gene>
<proteinExistence type="predicted"/>
<protein>
    <submittedName>
        <fullName evidence="2">Uncharacterized protein</fullName>
    </submittedName>
</protein>
<organism evidence="2 3">
    <name type="scientific">Gymnopilus junonius</name>
    <name type="common">Spectacular rustgill mushroom</name>
    <name type="synonym">Gymnopilus spectabilis subsp. junonius</name>
    <dbReference type="NCBI Taxonomy" id="109634"/>
    <lineage>
        <taxon>Eukaryota</taxon>
        <taxon>Fungi</taxon>
        <taxon>Dikarya</taxon>
        <taxon>Basidiomycota</taxon>
        <taxon>Agaricomycotina</taxon>
        <taxon>Agaricomycetes</taxon>
        <taxon>Agaricomycetidae</taxon>
        <taxon>Agaricales</taxon>
        <taxon>Agaricineae</taxon>
        <taxon>Hymenogastraceae</taxon>
        <taxon>Gymnopilus</taxon>
    </lineage>
</organism>
<name>A0A9P5TQK8_GYMJU</name>
<dbReference type="Proteomes" id="UP000724874">
    <property type="component" value="Unassembled WGS sequence"/>
</dbReference>
<feature type="region of interest" description="Disordered" evidence="1">
    <location>
        <begin position="21"/>
        <end position="42"/>
    </location>
</feature>
<comment type="caution">
    <text evidence="2">The sequence shown here is derived from an EMBL/GenBank/DDBJ whole genome shotgun (WGS) entry which is preliminary data.</text>
</comment>
<sequence>MVLMAPPLQYLNYKYQPWKKRENERRKEKQRPRKAKKAQTWTKNSVDAFTNLTHVNPYWVWTDIGSGPINDDVSAQEITHTLQSQHAPAEFDESPNHELLLNNEMMNTSRSTRDELASVSNLECPRTATSQTSILIGNEPFWNWSDITNQQMQQEVPPCNGYSETMPEEN</sequence>
<accession>A0A9P5TQK8</accession>
<evidence type="ECO:0000313" key="3">
    <source>
        <dbReference type="Proteomes" id="UP000724874"/>
    </source>
</evidence>
<feature type="compositionally biased region" description="Basic residues" evidence="1">
    <location>
        <begin position="28"/>
        <end position="37"/>
    </location>
</feature>
<evidence type="ECO:0000256" key="1">
    <source>
        <dbReference type="SAM" id="MobiDB-lite"/>
    </source>
</evidence>
<dbReference type="EMBL" id="JADNYJ010000028">
    <property type="protein sequence ID" value="KAF8903858.1"/>
    <property type="molecule type" value="Genomic_DNA"/>
</dbReference>